<gene>
    <name evidence="1" type="ORF">WA026_005413</name>
</gene>
<dbReference type="InterPro" id="IPR004119">
    <property type="entry name" value="EcKL"/>
</dbReference>
<proteinExistence type="predicted"/>
<dbReference type="PANTHER" id="PTHR11012:SF30">
    <property type="entry name" value="PROTEIN KINASE-LIKE DOMAIN-CONTAINING"/>
    <property type="match status" value="1"/>
</dbReference>
<sequence>MMFKHEDSDGSKPTGIYLIDFQLSMLDSPVKDLSYFLYTACDKHLLEKFEHLLQTYYDSLCATLKLLGCVPEECLTYECLLDHWKKYGGFGLIMSTFILKLELLKPEEVLDLAHLLGNDSQSPQANTVKMDNEEFYNNRIFDCFVHFGEMFL</sequence>
<evidence type="ECO:0000313" key="2">
    <source>
        <dbReference type="Proteomes" id="UP001431783"/>
    </source>
</evidence>
<dbReference type="Pfam" id="PF02958">
    <property type="entry name" value="EcKL"/>
    <property type="match status" value="1"/>
</dbReference>
<dbReference type="InterPro" id="IPR011009">
    <property type="entry name" value="Kinase-like_dom_sf"/>
</dbReference>
<dbReference type="PANTHER" id="PTHR11012">
    <property type="entry name" value="PROTEIN KINASE-LIKE DOMAIN-CONTAINING"/>
    <property type="match status" value="1"/>
</dbReference>
<dbReference type="AlphaFoldDB" id="A0AAW1U337"/>
<evidence type="ECO:0000313" key="1">
    <source>
        <dbReference type="EMBL" id="KAK9874580.1"/>
    </source>
</evidence>
<name>A0AAW1U337_9CUCU</name>
<protein>
    <submittedName>
        <fullName evidence="1">Uncharacterized protein</fullName>
    </submittedName>
</protein>
<organism evidence="1 2">
    <name type="scientific">Henosepilachna vigintioctopunctata</name>
    <dbReference type="NCBI Taxonomy" id="420089"/>
    <lineage>
        <taxon>Eukaryota</taxon>
        <taxon>Metazoa</taxon>
        <taxon>Ecdysozoa</taxon>
        <taxon>Arthropoda</taxon>
        <taxon>Hexapoda</taxon>
        <taxon>Insecta</taxon>
        <taxon>Pterygota</taxon>
        <taxon>Neoptera</taxon>
        <taxon>Endopterygota</taxon>
        <taxon>Coleoptera</taxon>
        <taxon>Polyphaga</taxon>
        <taxon>Cucujiformia</taxon>
        <taxon>Coccinelloidea</taxon>
        <taxon>Coccinellidae</taxon>
        <taxon>Epilachninae</taxon>
        <taxon>Epilachnini</taxon>
        <taxon>Henosepilachna</taxon>
    </lineage>
</organism>
<dbReference type="SUPFAM" id="SSF56112">
    <property type="entry name" value="Protein kinase-like (PK-like)"/>
    <property type="match status" value="1"/>
</dbReference>
<comment type="caution">
    <text evidence="1">The sequence shown here is derived from an EMBL/GenBank/DDBJ whole genome shotgun (WGS) entry which is preliminary data.</text>
</comment>
<reference evidence="1 2" key="1">
    <citation type="submission" date="2023-03" db="EMBL/GenBank/DDBJ databases">
        <title>Genome insight into feeding habits of ladybird beetles.</title>
        <authorList>
            <person name="Li H.-S."/>
            <person name="Huang Y.-H."/>
            <person name="Pang H."/>
        </authorList>
    </citation>
    <scope>NUCLEOTIDE SEQUENCE [LARGE SCALE GENOMIC DNA]</scope>
    <source>
        <strain evidence="1">SYSU_2023b</strain>
        <tissue evidence="1">Whole body</tissue>
    </source>
</reference>
<accession>A0AAW1U337</accession>
<keyword evidence="2" id="KW-1185">Reference proteome</keyword>
<dbReference type="EMBL" id="JARQZJ010000032">
    <property type="protein sequence ID" value="KAK9874580.1"/>
    <property type="molecule type" value="Genomic_DNA"/>
</dbReference>
<dbReference type="Proteomes" id="UP001431783">
    <property type="component" value="Unassembled WGS sequence"/>
</dbReference>